<evidence type="ECO:0000313" key="8">
    <source>
        <dbReference type="Proteomes" id="UP001233172"/>
    </source>
</evidence>
<evidence type="ECO:0000256" key="1">
    <source>
        <dbReference type="ARBA" id="ARBA00022527"/>
    </source>
</evidence>
<evidence type="ECO:0000256" key="4">
    <source>
        <dbReference type="ARBA" id="ARBA00022777"/>
    </source>
</evidence>
<feature type="domain" description="Protein kinase" evidence="6">
    <location>
        <begin position="1"/>
        <end position="115"/>
    </location>
</feature>
<evidence type="ECO:0000256" key="2">
    <source>
        <dbReference type="ARBA" id="ARBA00022679"/>
    </source>
</evidence>
<dbReference type="AlphaFoldDB" id="A0AAD8C7Q6"/>
<dbReference type="Pfam" id="PF00069">
    <property type="entry name" value="Pkinase"/>
    <property type="match status" value="1"/>
</dbReference>
<keyword evidence="8" id="KW-1185">Reference proteome</keyword>
<dbReference type="GO" id="GO:0004674">
    <property type="term" value="F:protein serine/threonine kinase activity"/>
    <property type="evidence" value="ECO:0007669"/>
    <property type="project" value="UniProtKB-KW"/>
</dbReference>
<evidence type="ECO:0000313" key="7">
    <source>
        <dbReference type="EMBL" id="KAK0067977.1"/>
    </source>
</evidence>
<keyword evidence="5" id="KW-0067">ATP-binding</keyword>
<dbReference type="GO" id="GO:0005524">
    <property type="term" value="F:ATP binding"/>
    <property type="evidence" value="ECO:0007669"/>
    <property type="project" value="UniProtKB-KW"/>
</dbReference>
<dbReference type="PANTHER" id="PTHR11584">
    <property type="entry name" value="SERINE/THREONINE PROTEIN KINASE"/>
    <property type="match status" value="1"/>
</dbReference>
<evidence type="ECO:0000256" key="3">
    <source>
        <dbReference type="ARBA" id="ARBA00022741"/>
    </source>
</evidence>
<proteinExistence type="predicted"/>
<dbReference type="EMBL" id="JASAOG010000006">
    <property type="protein sequence ID" value="KAK0067977.1"/>
    <property type="molecule type" value="Genomic_DNA"/>
</dbReference>
<dbReference type="PROSITE" id="PS50011">
    <property type="entry name" value="PROTEIN_KINASE_DOM"/>
    <property type="match status" value="1"/>
</dbReference>
<keyword evidence="4 7" id="KW-0418">Kinase</keyword>
<protein>
    <submittedName>
        <fullName evidence="7">Mitogen-activated protein kinase kinase kinase 1</fullName>
    </submittedName>
</protein>
<dbReference type="Gene3D" id="1.10.510.10">
    <property type="entry name" value="Transferase(Phosphotransferase) domain 1"/>
    <property type="match status" value="1"/>
</dbReference>
<name>A0AAD8C7Q6_BIOPF</name>
<keyword evidence="3" id="KW-0547">Nucleotide-binding</keyword>
<reference evidence="7" key="2">
    <citation type="submission" date="2023-04" db="EMBL/GenBank/DDBJ databases">
        <authorList>
            <person name="Bu L."/>
            <person name="Lu L."/>
            <person name="Laidemitt M.R."/>
            <person name="Zhang S.M."/>
            <person name="Mutuku M."/>
            <person name="Mkoji G."/>
            <person name="Steinauer M."/>
            <person name="Loker E.S."/>
        </authorList>
    </citation>
    <scope>NUCLEOTIDE SEQUENCE</scope>
    <source>
        <strain evidence="7">KasaAsao</strain>
        <tissue evidence="7">Whole Snail</tissue>
    </source>
</reference>
<keyword evidence="1" id="KW-0723">Serine/threonine-protein kinase</keyword>
<dbReference type="InterPro" id="IPR000719">
    <property type="entry name" value="Prot_kinase_dom"/>
</dbReference>
<keyword evidence="2" id="KW-0808">Transferase</keyword>
<dbReference type="InterPro" id="IPR011009">
    <property type="entry name" value="Kinase-like_dom_sf"/>
</dbReference>
<gene>
    <name evidence="7" type="ORF">Bpfe_002818</name>
</gene>
<accession>A0AAD8C7Q6</accession>
<comment type="caution">
    <text evidence="7">The sequence shown here is derived from an EMBL/GenBank/DDBJ whole genome shotgun (WGS) entry which is preliminary data.</text>
</comment>
<dbReference type="Proteomes" id="UP001233172">
    <property type="component" value="Unassembled WGS sequence"/>
</dbReference>
<organism evidence="7 8">
    <name type="scientific">Biomphalaria pfeifferi</name>
    <name type="common">Bloodfluke planorb</name>
    <name type="synonym">Freshwater snail</name>
    <dbReference type="NCBI Taxonomy" id="112525"/>
    <lineage>
        <taxon>Eukaryota</taxon>
        <taxon>Metazoa</taxon>
        <taxon>Spiralia</taxon>
        <taxon>Lophotrochozoa</taxon>
        <taxon>Mollusca</taxon>
        <taxon>Gastropoda</taxon>
        <taxon>Heterobranchia</taxon>
        <taxon>Euthyneura</taxon>
        <taxon>Panpulmonata</taxon>
        <taxon>Hygrophila</taxon>
        <taxon>Lymnaeoidea</taxon>
        <taxon>Planorbidae</taxon>
        <taxon>Biomphalaria</taxon>
    </lineage>
</organism>
<feature type="non-terminal residue" evidence="7">
    <location>
        <position position="115"/>
    </location>
</feature>
<evidence type="ECO:0000256" key="5">
    <source>
        <dbReference type="ARBA" id="ARBA00022840"/>
    </source>
</evidence>
<sequence length="115" mass="13810">MKNRNVFVLTHPQESDDRRFIVKENVFTDDRKVHYYVNNELLQSLKHENLISYYGYIVESNLILTFFDYMPAGSLQDLYNQQGQIQESKCFNYAEQILEGLQYLHSRRIAHMNIR</sequence>
<evidence type="ECO:0000259" key="6">
    <source>
        <dbReference type="PROSITE" id="PS50011"/>
    </source>
</evidence>
<reference evidence="7" key="1">
    <citation type="journal article" date="2023" name="PLoS Negl. Trop. Dis.">
        <title>A genome sequence for Biomphalaria pfeifferi, the major vector snail for the human-infecting parasite Schistosoma mansoni.</title>
        <authorList>
            <person name="Bu L."/>
            <person name="Lu L."/>
            <person name="Laidemitt M.R."/>
            <person name="Zhang S.M."/>
            <person name="Mutuku M."/>
            <person name="Mkoji G."/>
            <person name="Steinauer M."/>
            <person name="Loker E.S."/>
        </authorList>
    </citation>
    <scope>NUCLEOTIDE SEQUENCE</scope>
    <source>
        <strain evidence="7">KasaAsao</strain>
    </source>
</reference>
<dbReference type="SUPFAM" id="SSF56112">
    <property type="entry name" value="Protein kinase-like (PK-like)"/>
    <property type="match status" value="1"/>
</dbReference>
<dbReference type="PANTHER" id="PTHR11584:SF369">
    <property type="entry name" value="MITOGEN-ACTIVATED PROTEIN KINASE KINASE KINASE 19-RELATED"/>
    <property type="match status" value="1"/>
</dbReference>